<dbReference type="InterPro" id="IPR001623">
    <property type="entry name" value="DnaJ_domain"/>
</dbReference>
<feature type="region of interest" description="Disordered" evidence="1">
    <location>
        <begin position="32"/>
        <end position="106"/>
    </location>
</feature>
<keyword evidence="2" id="KW-1133">Transmembrane helix</keyword>
<evidence type="ECO:0000256" key="2">
    <source>
        <dbReference type="SAM" id="Phobius"/>
    </source>
</evidence>
<dbReference type="PANTHER" id="PTHR44094:SF8">
    <property type="entry name" value="DNAJ HEAT SHOCK N-TERMINAL DOMAIN-CONTAINING PROTEIN-RELATED"/>
    <property type="match status" value="1"/>
</dbReference>
<feature type="domain" description="J" evidence="3">
    <location>
        <begin position="305"/>
        <end position="370"/>
    </location>
</feature>
<dbReference type="OMA" id="PKHALQG"/>
<dbReference type="EMBL" id="LGTL01000032">
    <property type="protein sequence ID" value="KPA73930.1"/>
    <property type="molecule type" value="Genomic_DNA"/>
</dbReference>
<evidence type="ECO:0000256" key="1">
    <source>
        <dbReference type="SAM" id="MobiDB-lite"/>
    </source>
</evidence>
<feature type="compositionally biased region" description="Basic and acidic residues" evidence="1">
    <location>
        <begin position="32"/>
        <end position="59"/>
    </location>
</feature>
<evidence type="ECO:0000313" key="4">
    <source>
        <dbReference type="EMBL" id="KPA73930.1"/>
    </source>
</evidence>
<comment type="caution">
    <text evidence="4">The sequence shown here is derived from an EMBL/GenBank/DDBJ whole genome shotgun (WGS) entry which is preliminary data.</text>
</comment>
<dbReference type="Proteomes" id="UP000037923">
    <property type="component" value="Unassembled WGS sequence"/>
</dbReference>
<gene>
    <name evidence="4" type="ORF">ABB37_09525</name>
</gene>
<dbReference type="InterPro" id="IPR036869">
    <property type="entry name" value="J_dom_sf"/>
</dbReference>
<dbReference type="Gene3D" id="1.10.287.110">
    <property type="entry name" value="DnaJ domain"/>
    <property type="match status" value="1"/>
</dbReference>
<feature type="region of interest" description="Disordered" evidence="1">
    <location>
        <begin position="603"/>
        <end position="627"/>
    </location>
</feature>
<feature type="compositionally biased region" description="Low complexity" evidence="1">
    <location>
        <begin position="265"/>
        <end position="295"/>
    </location>
</feature>
<name>A0A0M9FQC4_LEPPY</name>
<sequence>MFLISWWVAHWRVIFAAAVAIIFFSRRVRRISQESEREQERKQEAEDRMDNGASKREEQPPSAPPAQPSGAGATASPPAATTDNGSPQPNTNDQQPPEPADQSPDEHIDATLDEITSLFANRSPKHALQGASDAVRNVVTGVGLGIAGVAAGTYSGVKEGGWKGMAKGLGAGAVGLVGLTGYGLYSGGRQVVRGLGNTPSAVSEVNKGESYWDSNTQTWVRVNLAHDFEALPQTDDDVMTKARKAYAQAEKDGTLPTMAPPHPPTSAAEHAAAEGTTETPSAEPHQGGGAAQAPAADDDTAEPADYYAFLGVEKTATAGEIRKAYTRKALEMHPDKNPNDPNATLKFQNLNKIYSVLSNEDTRAAYDRYGTVDPQTVPEMTSNPMKEMLGATFLEPLVGQLHFILVFEGGVLLSAEMQQELHARRRLRVAKNLVSWLDNGPTGLQAAELAMRDAVSTPLGPVLVSYVAEQYHLSSRQQLHSNAWAREMDSWYSSWAMSASSLWHWASTGAHTARRAFFDKSLAEEDILRVLAVATESDVRHIALQACRLVLYDTSVTPQARQERAVGLEKLSEMAMAEVRREIASRESAAAIAASEEQTAAAAAAAAAATDGQTKPQHDGESAAPPP</sequence>
<keyword evidence="2" id="KW-0472">Membrane</keyword>
<reference evidence="4 5" key="1">
    <citation type="submission" date="2015-07" db="EMBL/GenBank/DDBJ databases">
        <title>High-quality genome of monoxenous trypanosomatid Leptomonas pyrrhocoris.</title>
        <authorList>
            <person name="Flegontov P."/>
            <person name="Butenko A."/>
            <person name="Firsov S."/>
            <person name="Vlcek C."/>
            <person name="Logacheva M.D."/>
            <person name="Field M."/>
            <person name="Filatov D."/>
            <person name="Flegontova O."/>
            <person name="Gerasimov E."/>
            <person name="Jackson A.P."/>
            <person name="Kelly S."/>
            <person name="Opperdoes F."/>
            <person name="O'Reilly A."/>
            <person name="Votypka J."/>
            <person name="Yurchenko V."/>
            <person name="Lukes J."/>
        </authorList>
    </citation>
    <scope>NUCLEOTIDE SEQUENCE [LARGE SCALE GENOMIC DNA]</scope>
    <source>
        <strain evidence="4">H10</strain>
    </source>
</reference>
<dbReference type="RefSeq" id="XP_015652369.1">
    <property type="nucleotide sequence ID" value="XM_015809049.1"/>
</dbReference>
<dbReference type="SMART" id="SM00271">
    <property type="entry name" value="DnaJ"/>
    <property type="match status" value="1"/>
</dbReference>
<proteinExistence type="predicted"/>
<protein>
    <recommendedName>
        <fullName evidence="3">J domain-containing protein</fullName>
    </recommendedName>
</protein>
<dbReference type="PROSITE" id="PS50076">
    <property type="entry name" value="DNAJ_2"/>
    <property type="match status" value="1"/>
</dbReference>
<dbReference type="PRINTS" id="PR00625">
    <property type="entry name" value="JDOMAIN"/>
</dbReference>
<dbReference type="VEuPathDB" id="TriTrypDB:LpyrH10_32_0580"/>
<organism evidence="4 5">
    <name type="scientific">Leptomonas pyrrhocoris</name>
    <name type="common">Firebug parasite</name>
    <dbReference type="NCBI Taxonomy" id="157538"/>
    <lineage>
        <taxon>Eukaryota</taxon>
        <taxon>Discoba</taxon>
        <taxon>Euglenozoa</taxon>
        <taxon>Kinetoplastea</taxon>
        <taxon>Metakinetoplastina</taxon>
        <taxon>Trypanosomatida</taxon>
        <taxon>Trypanosomatidae</taxon>
        <taxon>Leishmaniinae</taxon>
        <taxon>Leptomonas</taxon>
    </lineage>
</organism>
<evidence type="ECO:0000259" key="3">
    <source>
        <dbReference type="PROSITE" id="PS50076"/>
    </source>
</evidence>
<dbReference type="Pfam" id="PF00226">
    <property type="entry name" value="DnaJ"/>
    <property type="match status" value="1"/>
</dbReference>
<feature type="compositionally biased region" description="Low complexity" evidence="1">
    <location>
        <begin position="68"/>
        <end position="82"/>
    </location>
</feature>
<accession>A0A0M9FQC4</accession>
<dbReference type="CDD" id="cd06257">
    <property type="entry name" value="DnaJ"/>
    <property type="match status" value="1"/>
</dbReference>
<evidence type="ECO:0000313" key="5">
    <source>
        <dbReference type="Proteomes" id="UP000037923"/>
    </source>
</evidence>
<keyword evidence="2" id="KW-0812">Transmembrane</keyword>
<dbReference type="GeneID" id="26909808"/>
<dbReference type="PROSITE" id="PS00636">
    <property type="entry name" value="DNAJ_1"/>
    <property type="match status" value="1"/>
</dbReference>
<keyword evidence="5" id="KW-1185">Reference proteome</keyword>
<feature type="region of interest" description="Disordered" evidence="1">
    <location>
        <begin position="244"/>
        <end position="299"/>
    </location>
</feature>
<dbReference type="OrthoDB" id="445556at2759"/>
<dbReference type="PANTHER" id="PTHR44094">
    <property type="entry name" value="DNAJ HEAT SHOCK N-TERMINAL DOMAIN-CONTAINING PROTEIN"/>
    <property type="match status" value="1"/>
</dbReference>
<dbReference type="InterPro" id="IPR052423">
    <property type="entry name" value="EMIR"/>
</dbReference>
<dbReference type="AlphaFoldDB" id="A0A0M9FQC4"/>
<feature type="transmembrane region" description="Helical" evidence="2">
    <location>
        <begin position="6"/>
        <end position="24"/>
    </location>
</feature>
<feature type="compositionally biased region" description="Polar residues" evidence="1">
    <location>
        <begin position="83"/>
        <end position="95"/>
    </location>
</feature>
<dbReference type="SUPFAM" id="SSF46565">
    <property type="entry name" value="Chaperone J-domain"/>
    <property type="match status" value="1"/>
</dbReference>
<dbReference type="InterPro" id="IPR018253">
    <property type="entry name" value="DnaJ_domain_CS"/>
</dbReference>